<evidence type="ECO:0008006" key="5">
    <source>
        <dbReference type="Google" id="ProtNLM"/>
    </source>
</evidence>
<keyword evidence="4" id="KW-1185">Reference proteome</keyword>
<feature type="chain" id="PRO_5012784307" description="ABC transporter substrate-binding protein" evidence="2">
    <location>
        <begin position="24"/>
        <end position="320"/>
    </location>
</feature>
<protein>
    <recommendedName>
        <fullName evidence="5">ABC transporter substrate-binding protein</fullName>
    </recommendedName>
</protein>
<evidence type="ECO:0000313" key="3">
    <source>
        <dbReference type="EMBL" id="OWW19342.1"/>
    </source>
</evidence>
<reference evidence="3 4" key="1">
    <citation type="submission" date="2016-02" db="EMBL/GenBank/DDBJ databases">
        <authorList>
            <person name="Wen L."/>
            <person name="He K."/>
            <person name="Yang H."/>
        </authorList>
    </citation>
    <scope>NUCLEOTIDE SEQUENCE [LARGE SCALE GENOMIC DNA]</scope>
    <source>
        <strain evidence="3 4">TSA40</strain>
    </source>
</reference>
<dbReference type="PANTHER" id="PTHR42928">
    <property type="entry name" value="TRICARBOXYLATE-BINDING PROTEIN"/>
    <property type="match status" value="1"/>
</dbReference>
<evidence type="ECO:0000313" key="4">
    <source>
        <dbReference type="Proteomes" id="UP000197535"/>
    </source>
</evidence>
<comment type="similarity">
    <text evidence="1">Belongs to the UPF0065 (bug) family.</text>
</comment>
<gene>
    <name evidence="3" type="ORF">AYR66_07325</name>
</gene>
<dbReference type="OrthoDB" id="9780943at2"/>
<dbReference type="Proteomes" id="UP000197535">
    <property type="component" value="Unassembled WGS sequence"/>
</dbReference>
<organism evidence="3 4">
    <name type="scientific">Noviherbaspirillum denitrificans</name>
    <dbReference type="NCBI Taxonomy" id="1968433"/>
    <lineage>
        <taxon>Bacteria</taxon>
        <taxon>Pseudomonadati</taxon>
        <taxon>Pseudomonadota</taxon>
        <taxon>Betaproteobacteria</taxon>
        <taxon>Burkholderiales</taxon>
        <taxon>Oxalobacteraceae</taxon>
        <taxon>Noviherbaspirillum</taxon>
    </lineage>
</organism>
<evidence type="ECO:0000256" key="2">
    <source>
        <dbReference type="SAM" id="SignalP"/>
    </source>
</evidence>
<comment type="caution">
    <text evidence="3">The sequence shown here is derived from an EMBL/GenBank/DDBJ whole genome shotgun (WGS) entry which is preliminary data.</text>
</comment>
<proteinExistence type="inferred from homology"/>
<feature type="signal peptide" evidence="2">
    <location>
        <begin position="1"/>
        <end position="23"/>
    </location>
</feature>
<accession>A0A254TDF0</accession>
<dbReference type="SUPFAM" id="SSF53850">
    <property type="entry name" value="Periplasmic binding protein-like II"/>
    <property type="match status" value="1"/>
</dbReference>
<dbReference type="RefSeq" id="WP_088706256.1">
    <property type="nucleotide sequence ID" value="NZ_LSTO01000001.1"/>
</dbReference>
<sequence>MKTLIVSALIGLSIAVSGQSALAASWPDKPVKLIVPFPPGGPSDAAARTVAEGLSIRLKQSVIVENHAGAGGTLAAQTVLHAQPDGQTLLWAVASMAVIPLLQKSPPFTTLGDFEPVGMVGRFGFGLFVHPSVPANTVAALTEQARAAPGKLTYATGALSEYLVTTDYMKRTGTDMMRVPYKGGAQAMPDVVAGRVQVFFTPLSLGLQQARAGQLRLLAVLQSTRSPLAPDVPTLDEAGVPGVVLPSWQAVMAPPRTPSSIIALLAGALQQTLQDKDMRARLEKMAVHIEPLAPEQLAKQIEAEAGMWQRFVRDYDIPKE</sequence>
<dbReference type="InterPro" id="IPR042100">
    <property type="entry name" value="Bug_dom1"/>
</dbReference>
<name>A0A254TDF0_9BURK</name>
<dbReference type="EMBL" id="LSTO01000001">
    <property type="protein sequence ID" value="OWW19342.1"/>
    <property type="molecule type" value="Genomic_DNA"/>
</dbReference>
<evidence type="ECO:0000256" key="1">
    <source>
        <dbReference type="ARBA" id="ARBA00006987"/>
    </source>
</evidence>
<dbReference type="AlphaFoldDB" id="A0A254TDF0"/>
<dbReference type="Gene3D" id="3.40.190.150">
    <property type="entry name" value="Bordetella uptake gene, domain 1"/>
    <property type="match status" value="1"/>
</dbReference>
<dbReference type="Pfam" id="PF03401">
    <property type="entry name" value="TctC"/>
    <property type="match status" value="1"/>
</dbReference>
<dbReference type="CDD" id="cd07012">
    <property type="entry name" value="PBP2_Bug_TTT"/>
    <property type="match status" value="1"/>
</dbReference>
<dbReference type="PANTHER" id="PTHR42928:SF5">
    <property type="entry name" value="BLR1237 PROTEIN"/>
    <property type="match status" value="1"/>
</dbReference>
<dbReference type="PIRSF" id="PIRSF017082">
    <property type="entry name" value="YflP"/>
    <property type="match status" value="1"/>
</dbReference>
<keyword evidence="2" id="KW-0732">Signal</keyword>
<dbReference type="InterPro" id="IPR005064">
    <property type="entry name" value="BUG"/>
</dbReference>
<dbReference type="Gene3D" id="3.40.190.10">
    <property type="entry name" value="Periplasmic binding protein-like II"/>
    <property type="match status" value="1"/>
</dbReference>